<sequence>MGASDNVLGMIETGMKNIDRNQTRQILKYIMLLNRYTPADNEENIIKQELISQLQDLQQQPTSSSFLSSRTNRGGRKRKSRKSRRNRRTKTKKNKSKSIFSFFM</sequence>
<name>A0A6C0LEV6_9ZZZZ</name>
<evidence type="ECO:0000313" key="2">
    <source>
        <dbReference type="EMBL" id="QHU28525.1"/>
    </source>
</evidence>
<evidence type="ECO:0000256" key="1">
    <source>
        <dbReference type="SAM" id="MobiDB-lite"/>
    </source>
</evidence>
<organism evidence="2">
    <name type="scientific">viral metagenome</name>
    <dbReference type="NCBI Taxonomy" id="1070528"/>
    <lineage>
        <taxon>unclassified sequences</taxon>
        <taxon>metagenomes</taxon>
        <taxon>organismal metagenomes</taxon>
    </lineage>
</organism>
<accession>A0A6C0LEV6</accession>
<dbReference type="AlphaFoldDB" id="A0A6C0LEV6"/>
<reference evidence="2" key="1">
    <citation type="journal article" date="2020" name="Nature">
        <title>Giant virus diversity and host interactions through global metagenomics.</title>
        <authorList>
            <person name="Schulz F."/>
            <person name="Roux S."/>
            <person name="Paez-Espino D."/>
            <person name="Jungbluth S."/>
            <person name="Walsh D.A."/>
            <person name="Denef V.J."/>
            <person name="McMahon K.D."/>
            <person name="Konstantinidis K.T."/>
            <person name="Eloe-Fadrosh E.A."/>
            <person name="Kyrpides N.C."/>
            <person name="Woyke T."/>
        </authorList>
    </citation>
    <scope>NUCLEOTIDE SEQUENCE</scope>
    <source>
        <strain evidence="2">GVMAG-M-3300027770-73</strain>
    </source>
</reference>
<feature type="compositionally biased region" description="Polar residues" evidence="1">
    <location>
        <begin position="56"/>
        <end position="67"/>
    </location>
</feature>
<dbReference type="EMBL" id="MN740472">
    <property type="protein sequence ID" value="QHU28525.1"/>
    <property type="molecule type" value="Genomic_DNA"/>
</dbReference>
<proteinExistence type="predicted"/>
<protein>
    <submittedName>
        <fullName evidence="2">Uncharacterized protein</fullName>
    </submittedName>
</protein>
<feature type="region of interest" description="Disordered" evidence="1">
    <location>
        <begin position="56"/>
        <end position="104"/>
    </location>
</feature>
<feature type="compositionally biased region" description="Basic residues" evidence="1">
    <location>
        <begin position="73"/>
        <end position="96"/>
    </location>
</feature>